<dbReference type="InterPro" id="IPR010093">
    <property type="entry name" value="SinI_DNA-bd"/>
</dbReference>
<dbReference type="NCBIfam" id="TIGR01764">
    <property type="entry name" value="excise"/>
    <property type="match status" value="1"/>
</dbReference>
<gene>
    <name evidence="2" type="ORF">LCGC14_2262030</name>
</gene>
<evidence type="ECO:0000313" key="2">
    <source>
        <dbReference type="EMBL" id="KKL54774.1"/>
    </source>
</evidence>
<organism evidence="2">
    <name type="scientific">marine sediment metagenome</name>
    <dbReference type="NCBI Taxonomy" id="412755"/>
    <lineage>
        <taxon>unclassified sequences</taxon>
        <taxon>metagenomes</taxon>
        <taxon>ecological metagenomes</taxon>
    </lineage>
</organism>
<dbReference type="SUPFAM" id="SSF46955">
    <property type="entry name" value="Putative DNA-binding domain"/>
    <property type="match status" value="1"/>
</dbReference>
<accession>A0A0F9CZQ2</accession>
<dbReference type="EMBL" id="LAZR01031083">
    <property type="protein sequence ID" value="KKL54774.1"/>
    <property type="molecule type" value="Genomic_DNA"/>
</dbReference>
<dbReference type="Pfam" id="PF12728">
    <property type="entry name" value="HTH_17"/>
    <property type="match status" value="1"/>
</dbReference>
<protein>
    <recommendedName>
        <fullName evidence="1">Helix-turn-helix domain-containing protein</fullName>
    </recommendedName>
</protein>
<sequence>MGPGVVLASHDQLGVGRSQHKEQLMKEVMTATEVAEILRVHPYTVTSLIRSGKLKAFKVSNRYRIRREELEEFMNVRSEETRKE</sequence>
<proteinExistence type="predicted"/>
<evidence type="ECO:0000259" key="1">
    <source>
        <dbReference type="Pfam" id="PF12728"/>
    </source>
</evidence>
<dbReference type="InterPro" id="IPR009061">
    <property type="entry name" value="DNA-bd_dom_put_sf"/>
</dbReference>
<name>A0A0F9CZQ2_9ZZZZ</name>
<dbReference type="GO" id="GO:0003677">
    <property type="term" value="F:DNA binding"/>
    <property type="evidence" value="ECO:0007669"/>
    <property type="project" value="InterPro"/>
</dbReference>
<dbReference type="Gene3D" id="1.10.1660.10">
    <property type="match status" value="1"/>
</dbReference>
<feature type="domain" description="Helix-turn-helix" evidence="1">
    <location>
        <begin position="28"/>
        <end position="75"/>
    </location>
</feature>
<comment type="caution">
    <text evidence="2">The sequence shown here is derived from an EMBL/GenBank/DDBJ whole genome shotgun (WGS) entry which is preliminary data.</text>
</comment>
<reference evidence="2" key="1">
    <citation type="journal article" date="2015" name="Nature">
        <title>Complex archaea that bridge the gap between prokaryotes and eukaryotes.</title>
        <authorList>
            <person name="Spang A."/>
            <person name="Saw J.H."/>
            <person name="Jorgensen S.L."/>
            <person name="Zaremba-Niedzwiedzka K."/>
            <person name="Martijn J."/>
            <person name="Lind A.E."/>
            <person name="van Eijk R."/>
            <person name="Schleper C."/>
            <person name="Guy L."/>
            <person name="Ettema T.J."/>
        </authorList>
    </citation>
    <scope>NUCLEOTIDE SEQUENCE</scope>
</reference>
<dbReference type="InterPro" id="IPR041657">
    <property type="entry name" value="HTH_17"/>
</dbReference>
<dbReference type="AlphaFoldDB" id="A0A0F9CZQ2"/>